<protein>
    <recommendedName>
        <fullName evidence="3">DNA polymerase IV</fullName>
        <shortName evidence="3">Pol IV</shortName>
        <ecNumber evidence="3">2.7.7.7</ecNumber>
    </recommendedName>
</protein>
<accession>A0A9D2ARK6</accession>
<feature type="compositionally biased region" description="Basic and acidic residues" evidence="4">
    <location>
        <begin position="436"/>
        <end position="452"/>
    </location>
</feature>
<dbReference type="PANTHER" id="PTHR11076:SF33">
    <property type="entry name" value="DNA POLYMERASE KAPPA"/>
    <property type="match status" value="1"/>
</dbReference>
<comment type="similarity">
    <text evidence="1 3">Belongs to the DNA polymerase type-Y family.</text>
</comment>
<dbReference type="GO" id="GO:0003684">
    <property type="term" value="F:damaged DNA binding"/>
    <property type="evidence" value="ECO:0007669"/>
    <property type="project" value="InterPro"/>
</dbReference>
<evidence type="ECO:0000313" key="7">
    <source>
        <dbReference type="Proteomes" id="UP000824249"/>
    </source>
</evidence>
<keyword evidence="3 6" id="KW-0548">Nucleotidyltransferase</keyword>
<dbReference type="InterPro" id="IPR043502">
    <property type="entry name" value="DNA/RNA_pol_sf"/>
</dbReference>
<dbReference type="InterPro" id="IPR017961">
    <property type="entry name" value="DNA_pol_Y-fam_little_finger"/>
</dbReference>
<name>A0A9D2ARK6_9FIRM</name>
<dbReference type="GO" id="GO:0009432">
    <property type="term" value="P:SOS response"/>
    <property type="evidence" value="ECO:0007669"/>
    <property type="project" value="TreeGrafter"/>
</dbReference>
<keyword evidence="3" id="KW-0479">Metal-binding</keyword>
<dbReference type="AlphaFoldDB" id="A0A9D2ARK6"/>
<proteinExistence type="inferred from homology"/>
<comment type="caution">
    <text evidence="6">The sequence shown here is derived from an EMBL/GenBank/DDBJ whole genome shotgun (WGS) entry which is preliminary data.</text>
</comment>
<feature type="region of interest" description="Disordered" evidence="4">
    <location>
        <begin position="400"/>
        <end position="452"/>
    </location>
</feature>
<dbReference type="CDD" id="cd03586">
    <property type="entry name" value="PolY_Pol_IV_kappa"/>
    <property type="match status" value="1"/>
</dbReference>
<sequence>MNRSVILHSDLNNFYASVEVKLFPEFAGKPLAVCGDKEARHGIVLAKSEQAKKFGVRTGDVIWAAQRKCPGLIVRPVRFAEYERESRAVREIYGRFTDRIEPFGIDECWLDVTNSRVFGSGEQIAGKIRAAVKEELHLTVSVGVSFNKVFAKLASDLKKPDAVTFVGPDNFREKIWPLPVSQLLYVGKATAEKLEKLGIRTIGELATAEPSLLVRHLGKWGATLSGYARGEDREPVRPSDEREALKSVGNSLTYFEDVYRKEDIKRLLYVLSESVSARMRDAGLGKADTVHLWVRDNAMQSYSWQTKVRPTALCGEIAGAAYALFCSRYVARRGVRGLGVTASGFDRGVEQLTFDVLRGDYEKKARAEEAVARIREKYGYSKLQRGIMFEDKRSIEMDVRGERLPGKERGGLSFEKGGGRGGLSFEKSGERGGLSSEKDGGRGGEDPAPKED</sequence>
<dbReference type="InterPro" id="IPR001126">
    <property type="entry name" value="UmuC"/>
</dbReference>
<dbReference type="PROSITE" id="PS50173">
    <property type="entry name" value="UMUC"/>
    <property type="match status" value="1"/>
</dbReference>
<dbReference type="GO" id="GO:0000287">
    <property type="term" value="F:magnesium ion binding"/>
    <property type="evidence" value="ECO:0007669"/>
    <property type="project" value="UniProtKB-UniRule"/>
</dbReference>
<gene>
    <name evidence="3 6" type="primary">dinB</name>
    <name evidence="6" type="ORF">H9737_02630</name>
</gene>
<comment type="subunit">
    <text evidence="3">Monomer.</text>
</comment>
<feature type="site" description="Substrate discrimination" evidence="3">
    <location>
        <position position="15"/>
    </location>
</feature>
<comment type="cofactor">
    <cofactor evidence="3">
        <name>Mg(2+)</name>
        <dbReference type="ChEBI" id="CHEBI:18420"/>
    </cofactor>
    <text evidence="3">Binds 2 magnesium ions per subunit.</text>
</comment>
<dbReference type="Gene3D" id="1.10.150.20">
    <property type="entry name" value="5' to 3' exonuclease, C-terminal subdomain"/>
    <property type="match status" value="1"/>
</dbReference>
<keyword evidence="3 6" id="KW-0808">Transferase</keyword>
<dbReference type="Gene3D" id="3.40.1170.60">
    <property type="match status" value="1"/>
</dbReference>
<dbReference type="EC" id="2.7.7.7" evidence="3"/>
<dbReference type="InterPro" id="IPR022880">
    <property type="entry name" value="DNApol_IV"/>
</dbReference>
<evidence type="ECO:0000256" key="1">
    <source>
        <dbReference type="ARBA" id="ARBA00010945"/>
    </source>
</evidence>
<keyword evidence="3" id="KW-0963">Cytoplasm</keyword>
<dbReference type="GO" id="GO:0005829">
    <property type="term" value="C:cytosol"/>
    <property type="evidence" value="ECO:0007669"/>
    <property type="project" value="TreeGrafter"/>
</dbReference>
<keyword evidence="3" id="KW-0234">DNA repair</keyword>
<organism evidence="6 7">
    <name type="scientific">Candidatus Borkfalkia faecigallinarum</name>
    <dbReference type="NCBI Taxonomy" id="2838509"/>
    <lineage>
        <taxon>Bacteria</taxon>
        <taxon>Bacillati</taxon>
        <taxon>Bacillota</taxon>
        <taxon>Clostridia</taxon>
        <taxon>Christensenellales</taxon>
        <taxon>Christensenellaceae</taxon>
        <taxon>Candidatus Borkfalkia</taxon>
    </lineage>
</organism>
<dbReference type="InterPro" id="IPR024728">
    <property type="entry name" value="PolY_HhH_motif"/>
</dbReference>
<dbReference type="Pfam" id="PF11798">
    <property type="entry name" value="IMS_HHH"/>
    <property type="match status" value="1"/>
</dbReference>
<dbReference type="HAMAP" id="MF_01113">
    <property type="entry name" value="DNApol_IV"/>
    <property type="match status" value="1"/>
</dbReference>
<dbReference type="InterPro" id="IPR043128">
    <property type="entry name" value="Rev_trsase/Diguanyl_cyclase"/>
</dbReference>
<keyword evidence="3" id="KW-0460">Magnesium</keyword>
<evidence type="ECO:0000313" key="6">
    <source>
        <dbReference type="EMBL" id="HIX46569.1"/>
    </source>
</evidence>
<feature type="domain" description="UmuC" evidence="5">
    <location>
        <begin position="6"/>
        <end position="187"/>
    </location>
</feature>
<evidence type="ECO:0000256" key="4">
    <source>
        <dbReference type="SAM" id="MobiDB-lite"/>
    </source>
</evidence>
<dbReference type="GO" id="GO:0006281">
    <property type="term" value="P:DNA repair"/>
    <property type="evidence" value="ECO:0007669"/>
    <property type="project" value="UniProtKB-UniRule"/>
</dbReference>
<dbReference type="PANTHER" id="PTHR11076">
    <property type="entry name" value="DNA REPAIR POLYMERASE UMUC / TRANSFERASE FAMILY MEMBER"/>
    <property type="match status" value="1"/>
</dbReference>
<dbReference type="GO" id="GO:0003887">
    <property type="term" value="F:DNA-directed DNA polymerase activity"/>
    <property type="evidence" value="ECO:0007669"/>
    <property type="project" value="UniProtKB-UniRule"/>
</dbReference>
<feature type="active site" evidence="3">
    <location>
        <position position="107"/>
    </location>
</feature>
<dbReference type="Gene3D" id="3.30.70.270">
    <property type="match status" value="1"/>
</dbReference>
<feature type="binding site" evidence="3">
    <location>
        <position position="106"/>
    </location>
    <ligand>
        <name>Mg(2+)</name>
        <dbReference type="ChEBI" id="CHEBI:18420"/>
    </ligand>
</feature>
<feature type="binding site" evidence="3">
    <location>
        <position position="10"/>
    </location>
    <ligand>
        <name>Mg(2+)</name>
        <dbReference type="ChEBI" id="CHEBI:18420"/>
    </ligand>
</feature>
<keyword evidence="3" id="KW-0238">DNA-binding</keyword>
<dbReference type="Gene3D" id="3.30.1490.100">
    <property type="entry name" value="DNA polymerase, Y-family, little finger domain"/>
    <property type="match status" value="1"/>
</dbReference>
<reference evidence="6" key="2">
    <citation type="submission" date="2021-04" db="EMBL/GenBank/DDBJ databases">
        <authorList>
            <person name="Gilroy R."/>
        </authorList>
    </citation>
    <scope>NUCLEOTIDE SEQUENCE</scope>
    <source>
        <strain evidence="6">26628</strain>
    </source>
</reference>
<keyword evidence="2 3" id="KW-0515">Mutator protein</keyword>
<dbReference type="InterPro" id="IPR050116">
    <property type="entry name" value="DNA_polymerase-Y"/>
</dbReference>
<comment type="subcellular location">
    <subcellularLocation>
        <location evidence="3">Cytoplasm</location>
    </subcellularLocation>
</comment>
<dbReference type="GO" id="GO:0042276">
    <property type="term" value="P:error-prone translesion synthesis"/>
    <property type="evidence" value="ECO:0007669"/>
    <property type="project" value="TreeGrafter"/>
</dbReference>
<comment type="function">
    <text evidence="3">Poorly processive, error-prone DNA polymerase involved in untargeted mutagenesis. Copies undamaged DNA at stalled replication forks, which arise in vivo from mismatched or misaligned primer ends. These misaligned primers can be extended by PolIV. Exhibits no 3'-5' exonuclease (proofreading) activity. May be involved in translesional synthesis, in conjunction with the beta clamp from PolIII.</text>
</comment>
<evidence type="ECO:0000256" key="2">
    <source>
        <dbReference type="ARBA" id="ARBA00022457"/>
    </source>
</evidence>
<dbReference type="Pfam" id="PF11799">
    <property type="entry name" value="IMS_C"/>
    <property type="match status" value="1"/>
</dbReference>
<dbReference type="SUPFAM" id="SSF56672">
    <property type="entry name" value="DNA/RNA polymerases"/>
    <property type="match status" value="1"/>
</dbReference>
<keyword evidence="3" id="KW-0227">DNA damage</keyword>
<reference evidence="6" key="1">
    <citation type="journal article" date="2021" name="PeerJ">
        <title>Extensive microbial diversity within the chicken gut microbiome revealed by metagenomics and culture.</title>
        <authorList>
            <person name="Gilroy R."/>
            <person name="Ravi A."/>
            <person name="Getino M."/>
            <person name="Pursley I."/>
            <person name="Horton D.L."/>
            <person name="Alikhan N.F."/>
            <person name="Baker D."/>
            <person name="Gharbi K."/>
            <person name="Hall N."/>
            <person name="Watson M."/>
            <person name="Adriaenssens E.M."/>
            <person name="Foster-Nyarko E."/>
            <person name="Jarju S."/>
            <person name="Secka A."/>
            <person name="Antonio M."/>
            <person name="Oren A."/>
            <person name="Chaudhuri R.R."/>
            <person name="La Ragione R."/>
            <person name="Hildebrand F."/>
            <person name="Pallen M.J."/>
        </authorList>
    </citation>
    <scope>NUCLEOTIDE SEQUENCE</scope>
    <source>
        <strain evidence="6">26628</strain>
    </source>
</reference>
<dbReference type="NCBIfam" id="NF002677">
    <property type="entry name" value="PRK02406.1"/>
    <property type="match status" value="1"/>
</dbReference>
<dbReference type="Pfam" id="PF00817">
    <property type="entry name" value="IMS"/>
    <property type="match status" value="1"/>
</dbReference>
<dbReference type="SUPFAM" id="SSF100879">
    <property type="entry name" value="Lesion bypass DNA polymerase (Y-family), little finger domain"/>
    <property type="match status" value="1"/>
</dbReference>
<dbReference type="GO" id="GO:0006261">
    <property type="term" value="P:DNA-templated DNA replication"/>
    <property type="evidence" value="ECO:0007669"/>
    <property type="project" value="UniProtKB-UniRule"/>
</dbReference>
<dbReference type="Proteomes" id="UP000824249">
    <property type="component" value="Unassembled WGS sequence"/>
</dbReference>
<evidence type="ECO:0000259" key="5">
    <source>
        <dbReference type="PROSITE" id="PS50173"/>
    </source>
</evidence>
<feature type="compositionally biased region" description="Basic and acidic residues" evidence="4">
    <location>
        <begin position="400"/>
        <end position="410"/>
    </location>
</feature>
<keyword evidence="3" id="KW-0235">DNA replication</keyword>
<evidence type="ECO:0000256" key="3">
    <source>
        <dbReference type="HAMAP-Rule" id="MF_01113"/>
    </source>
</evidence>
<comment type="catalytic activity">
    <reaction evidence="3">
        <text>DNA(n) + a 2'-deoxyribonucleoside 5'-triphosphate = DNA(n+1) + diphosphate</text>
        <dbReference type="Rhea" id="RHEA:22508"/>
        <dbReference type="Rhea" id="RHEA-COMP:17339"/>
        <dbReference type="Rhea" id="RHEA-COMP:17340"/>
        <dbReference type="ChEBI" id="CHEBI:33019"/>
        <dbReference type="ChEBI" id="CHEBI:61560"/>
        <dbReference type="ChEBI" id="CHEBI:173112"/>
        <dbReference type="EC" id="2.7.7.7"/>
    </reaction>
</comment>
<keyword evidence="3" id="KW-0239">DNA-directed DNA polymerase</keyword>
<dbReference type="EMBL" id="DXFD01000044">
    <property type="protein sequence ID" value="HIX46569.1"/>
    <property type="molecule type" value="Genomic_DNA"/>
</dbReference>
<dbReference type="InterPro" id="IPR036775">
    <property type="entry name" value="DNA_pol_Y-fam_lit_finger_sf"/>
</dbReference>